<dbReference type="RefSeq" id="WP_247417374.1">
    <property type="nucleotide sequence ID" value="NZ_JALLGW010000001.1"/>
</dbReference>
<keyword evidence="2" id="KW-1185">Reference proteome</keyword>
<accession>A0ABD5RRD1</accession>
<sequence>MPYAVRPTEAELSEARALVGVAIDACERVETVETPLRVALGWTDSEAVAEERMGVDGTTFPDGEVELAFNAATAGWDDAIGPVAAQQYGRVAFGDRVDVAFRWQRLLREAYADRLATETHPDGPYPWRASDDAALSERWGAIREELGERDDLPADRATTGVASRIGEELLDERDRSALLDLDCGAVREAGDAALH</sequence>
<dbReference type="Proteomes" id="UP001596099">
    <property type="component" value="Unassembled WGS sequence"/>
</dbReference>
<name>A0ABD5RRD1_9EURY</name>
<proteinExistence type="predicted"/>
<dbReference type="EMBL" id="JBHSQH010000001">
    <property type="protein sequence ID" value="MFC5973160.1"/>
    <property type="molecule type" value="Genomic_DNA"/>
</dbReference>
<evidence type="ECO:0000313" key="1">
    <source>
        <dbReference type="EMBL" id="MFC5973160.1"/>
    </source>
</evidence>
<comment type="caution">
    <text evidence="1">The sequence shown here is derived from an EMBL/GenBank/DDBJ whole genome shotgun (WGS) entry which is preliminary data.</text>
</comment>
<organism evidence="1 2">
    <name type="scientific">Halomarina salina</name>
    <dbReference type="NCBI Taxonomy" id="1872699"/>
    <lineage>
        <taxon>Archaea</taxon>
        <taxon>Methanobacteriati</taxon>
        <taxon>Methanobacteriota</taxon>
        <taxon>Stenosarchaea group</taxon>
        <taxon>Halobacteria</taxon>
        <taxon>Halobacteriales</taxon>
        <taxon>Natronomonadaceae</taxon>
        <taxon>Halomarina</taxon>
    </lineage>
</organism>
<protein>
    <submittedName>
        <fullName evidence="1">Uncharacterized protein</fullName>
    </submittedName>
</protein>
<evidence type="ECO:0000313" key="2">
    <source>
        <dbReference type="Proteomes" id="UP001596099"/>
    </source>
</evidence>
<gene>
    <name evidence="1" type="ORF">ACFPYI_17650</name>
</gene>
<dbReference type="AlphaFoldDB" id="A0ABD5RRD1"/>
<reference evidence="1 2" key="1">
    <citation type="journal article" date="2019" name="Int. J. Syst. Evol. Microbiol.">
        <title>The Global Catalogue of Microorganisms (GCM) 10K type strain sequencing project: providing services to taxonomists for standard genome sequencing and annotation.</title>
        <authorList>
            <consortium name="The Broad Institute Genomics Platform"/>
            <consortium name="The Broad Institute Genome Sequencing Center for Infectious Disease"/>
            <person name="Wu L."/>
            <person name="Ma J."/>
        </authorList>
    </citation>
    <scope>NUCLEOTIDE SEQUENCE [LARGE SCALE GENOMIC DNA]</scope>
    <source>
        <strain evidence="1 2">CGMCC 1.12543</strain>
    </source>
</reference>